<accession>A0A1W7D6Q9</accession>
<dbReference type="EMBL" id="CP021121">
    <property type="protein sequence ID" value="ARQ72300.1"/>
    <property type="molecule type" value="Genomic_DNA"/>
</dbReference>
<dbReference type="InterPro" id="IPR025326">
    <property type="entry name" value="DUF4232"/>
</dbReference>
<evidence type="ECO:0000256" key="1">
    <source>
        <dbReference type="SAM" id="MobiDB-lite"/>
    </source>
</evidence>
<dbReference type="AlphaFoldDB" id="A0A1W7D6Q9"/>
<keyword evidence="2" id="KW-0732">Signal</keyword>
<dbReference type="RefSeq" id="WP_159029814.1">
    <property type="nucleotide sequence ID" value="NZ_CP021121.1"/>
</dbReference>
<feature type="region of interest" description="Disordered" evidence="1">
    <location>
        <begin position="21"/>
        <end position="62"/>
    </location>
</feature>
<feature type="compositionally biased region" description="Low complexity" evidence="1">
    <location>
        <begin position="24"/>
        <end position="40"/>
    </location>
</feature>
<evidence type="ECO:0000259" key="3">
    <source>
        <dbReference type="Pfam" id="PF14016"/>
    </source>
</evidence>
<gene>
    <name evidence="4" type="ORF">CAG99_11810</name>
</gene>
<feature type="domain" description="DUF4232" evidence="3">
    <location>
        <begin position="57"/>
        <end position="194"/>
    </location>
</feature>
<name>A0A1W7D6Q9_9ACTN</name>
<feature type="chain" id="PRO_5038556623" description="DUF4232 domain-containing protein" evidence="2">
    <location>
        <begin position="20"/>
        <end position="200"/>
    </location>
</feature>
<dbReference type="Pfam" id="PF14016">
    <property type="entry name" value="DUF4232"/>
    <property type="match status" value="1"/>
</dbReference>
<evidence type="ECO:0000256" key="2">
    <source>
        <dbReference type="SAM" id="SignalP"/>
    </source>
</evidence>
<evidence type="ECO:0000313" key="5">
    <source>
        <dbReference type="Proteomes" id="UP000194218"/>
    </source>
</evidence>
<sequence>MITRRFLPALALAVLPATGCGTESPAAPADAAPPGGAAAPSPAPPDGGPGAPAAPECPESGVRVTPGMVEAAMGLRVLDIQLTNCGTQPYRLEGHPHLVLLGADREPVGVEPVEGSAGIAVVEGFDDAPRPLTLAPGESASAGLLWRNTVAETGAPVVAEHAEVTPAPGTPAQEITPDGGIDLGTTGLAGVGPWRTADAR</sequence>
<dbReference type="OrthoDB" id="3827416at2"/>
<evidence type="ECO:0000313" key="4">
    <source>
        <dbReference type="EMBL" id="ARQ72300.1"/>
    </source>
</evidence>
<protein>
    <recommendedName>
        <fullName evidence="3">DUF4232 domain-containing protein</fullName>
    </recommendedName>
</protein>
<keyword evidence="5" id="KW-1185">Reference proteome</keyword>
<dbReference type="KEGG" id="smao:CAG99_11810"/>
<dbReference type="Proteomes" id="UP000194218">
    <property type="component" value="Chromosome"/>
</dbReference>
<organism evidence="4 5">
    <name type="scientific">Streptomyces marincola</name>
    <dbReference type="NCBI Taxonomy" id="2878388"/>
    <lineage>
        <taxon>Bacteria</taxon>
        <taxon>Bacillati</taxon>
        <taxon>Actinomycetota</taxon>
        <taxon>Actinomycetes</taxon>
        <taxon>Kitasatosporales</taxon>
        <taxon>Streptomycetaceae</taxon>
        <taxon>Streptomyces</taxon>
    </lineage>
</organism>
<reference evidence="4 5" key="1">
    <citation type="submission" date="2017-05" db="EMBL/GenBank/DDBJ databases">
        <title>Complete genome sequence of Streptomyces sp. SCSIO 03032 revealed the diverse biosynthetic pathways for its bioactive secondary metabolites.</title>
        <authorList>
            <person name="Ma L."/>
            <person name="Zhu Y."/>
            <person name="Zhang W."/>
            <person name="Zhang G."/>
            <person name="Tian X."/>
            <person name="Zhang S."/>
            <person name="Zhang C."/>
        </authorList>
    </citation>
    <scope>NUCLEOTIDE SEQUENCE [LARGE SCALE GENOMIC DNA]</scope>
    <source>
        <strain evidence="4 5">SCSIO 03032</strain>
    </source>
</reference>
<feature type="signal peptide" evidence="2">
    <location>
        <begin position="1"/>
        <end position="19"/>
    </location>
</feature>
<proteinExistence type="predicted"/>